<evidence type="ECO:0000256" key="1">
    <source>
        <dbReference type="SAM" id="Phobius"/>
    </source>
</evidence>
<name>A0A7R9E2N3_9NEOP</name>
<proteinExistence type="predicted"/>
<dbReference type="AlphaFoldDB" id="A0A7R9E2N3"/>
<accession>A0A7R9E2N3</accession>
<protein>
    <submittedName>
        <fullName evidence="2">Uncharacterized protein</fullName>
    </submittedName>
</protein>
<sequence>MWGGNSPVSLEVNNSCGCNSPAVLFREAFLSNGLKCRQTLGTPGSERHFPLLLQSNVFTGKHLTATTRAQGRPAPDAHRFCPIPIMDSRIGLDYIVENPEYIAKLAAATSGVGLGLKGSLQVRNSNLTQNTLLELADLGGWSGAKGLAADLLSAIGARVLLNEAGSPTVLGNPSIVYFKRITVIVQVVLGVKAALHQGNKRQHVACDVLLQCCMSANTAPCDFCSFYTKATTLPLFPIASLLQRCHREQRLRPRLLLFLPKRCFVACCRNRKELCSPTFSIEATYRMLHVASCCLGVRPPLGSPKYIQIDREMELLKRGFFFMFTLLVALVIPLTCVTFLTSVDGRHCDRKHLMVLEVKVHARALLPLLPTHGHVGHTIWGLTLITGPLSSHSVQRSWRSRLSR</sequence>
<gene>
    <name evidence="2" type="ORF">TMSB3V08_LOCUS3172</name>
</gene>
<keyword evidence="1" id="KW-0472">Membrane</keyword>
<keyword evidence="1" id="KW-0812">Transmembrane</keyword>
<feature type="transmembrane region" description="Helical" evidence="1">
    <location>
        <begin position="320"/>
        <end position="343"/>
    </location>
</feature>
<dbReference type="EMBL" id="OB793161">
    <property type="protein sequence ID" value="CAD7426282.1"/>
    <property type="molecule type" value="Genomic_DNA"/>
</dbReference>
<reference evidence="2" key="1">
    <citation type="submission" date="2020-11" db="EMBL/GenBank/DDBJ databases">
        <authorList>
            <person name="Tran Van P."/>
        </authorList>
    </citation>
    <scope>NUCLEOTIDE SEQUENCE</scope>
</reference>
<organism evidence="2">
    <name type="scientific">Timema monikensis</name>
    <dbReference type="NCBI Taxonomy" id="170555"/>
    <lineage>
        <taxon>Eukaryota</taxon>
        <taxon>Metazoa</taxon>
        <taxon>Ecdysozoa</taxon>
        <taxon>Arthropoda</taxon>
        <taxon>Hexapoda</taxon>
        <taxon>Insecta</taxon>
        <taxon>Pterygota</taxon>
        <taxon>Neoptera</taxon>
        <taxon>Polyneoptera</taxon>
        <taxon>Phasmatodea</taxon>
        <taxon>Timematodea</taxon>
        <taxon>Timematoidea</taxon>
        <taxon>Timematidae</taxon>
        <taxon>Timema</taxon>
    </lineage>
</organism>
<evidence type="ECO:0000313" key="2">
    <source>
        <dbReference type="EMBL" id="CAD7426282.1"/>
    </source>
</evidence>
<keyword evidence="1" id="KW-1133">Transmembrane helix</keyword>